<dbReference type="Pfam" id="PF05036">
    <property type="entry name" value="SPOR"/>
    <property type="match status" value="1"/>
</dbReference>
<dbReference type="PANTHER" id="PTHR38687:SF1">
    <property type="entry name" value="CELL DIVISION PROTEIN DEDD"/>
    <property type="match status" value="1"/>
</dbReference>
<sequence>MSRDYAQRSRSSGRQARARGAAVRAGLPGWIWLVVGLSVGLVVAAFVYISRPVEHKTLVRTEPAATPAKPDQNAPIPLPPKEKPRFTFYEILKNQEVVVPKDAARDANAPAAGAAPTGGERYVIQVASFRAQADAERQKASLALIGIESRIESVTIDGKDTYYRVRIGPENDWRKVQSTLARLDENGIEALLIKLQ</sequence>
<evidence type="ECO:0000256" key="1">
    <source>
        <dbReference type="SAM" id="MobiDB-lite"/>
    </source>
</evidence>
<dbReference type="PANTHER" id="PTHR38687">
    <property type="entry name" value="CELL DIVISION PROTEIN DEDD-RELATED"/>
    <property type="match status" value="1"/>
</dbReference>
<keyword evidence="2" id="KW-0472">Membrane</keyword>
<dbReference type="EMBL" id="JBEPIJ010000007">
    <property type="protein sequence ID" value="MES0873890.1"/>
    <property type="molecule type" value="Genomic_DNA"/>
</dbReference>
<reference evidence="4 5" key="1">
    <citation type="submission" date="2024-06" db="EMBL/GenBank/DDBJ databases">
        <authorList>
            <person name="Li Z."/>
            <person name="Jiang Y."/>
        </authorList>
    </citation>
    <scope>NUCLEOTIDE SEQUENCE [LARGE SCALE GENOMIC DNA]</scope>
    <source>
        <strain evidence="4 5">HSW-8</strain>
    </source>
</reference>
<keyword evidence="5" id="KW-1185">Reference proteome</keyword>
<name>A0ABV2A9F9_9GAMM</name>
<organism evidence="4 5">
    <name type="scientific">Sinimarinibacterium thermocellulolyticum</name>
    <dbReference type="NCBI Taxonomy" id="3170016"/>
    <lineage>
        <taxon>Bacteria</taxon>
        <taxon>Pseudomonadati</taxon>
        <taxon>Pseudomonadota</taxon>
        <taxon>Gammaproteobacteria</taxon>
        <taxon>Nevskiales</taxon>
        <taxon>Nevskiaceae</taxon>
        <taxon>Sinimarinibacterium</taxon>
    </lineage>
</organism>
<dbReference type="Proteomes" id="UP001465331">
    <property type="component" value="Unassembled WGS sequence"/>
</dbReference>
<dbReference type="InterPro" id="IPR052521">
    <property type="entry name" value="Cell_div_SPOR-domain"/>
</dbReference>
<evidence type="ECO:0000313" key="5">
    <source>
        <dbReference type="Proteomes" id="UP001465331"/>
    </source>
</evidence>
<comment type="caution">
    <text evidence="4">The sequence shown here is derived from an EMBL/GenBank/DDBJ whole genome shotgun (WGS) entry which is preliminary data.</text>
</comment>
<evidence type="ECO:0000313" key="4">
    <source>
        <dbReference type="EMBL" id="MES0873890.1"/>
    </source>
</evidence>
<proteinExistence type="predicted"/>
<dbReference type="PROSITE" id="PS51724">
    <property type="entry name" value="SPOR"/>
    <property type="match status" value="1"/>
</dbReference>
<accession>A0ABV2A9F9</accession>
<keyword evidence="2" id="KW-1133">Transmembrane helix</keyword>
<dbReference type="Gene3D" id="3.30.70.1070">
    <property type="entry name" value="Sporulation related repeat"/>
    <property type="match status" value="1"/>
</dbReference>
<keyword evidence="2" id="KW-0812">Transmembrane</keyword>
<dbReference type="InterPro" id="IPR007730">
    <property type="entry name" value="SPOR-like_dom"/>
</dbReference>
<feature type="domain" description="SPOR" evidence="3">
    <location>
        <begin position="116"/>
        <end position="196"/>
    </location>
</feature>
<feature type="region of interest" description="Disordered" evidence="1">
    <location>
        <begin position="61"/>
        <end position="81"/>
    </location>
</feature>
<dbReference type="SUPFAM" id="SSF110997">
    <property type="entry name" value="Sporulation related repeat"/>
    <property type="match status" value="1"/>
</dbReference>
<evidence type="ECO:0000259" key="3">
    <source>
        <dbReference type="PROSITE" id="PS51724"/>
    </source>
</evidence>
<protein>
    <submittedName>
        <fullName evidence="4">SPOR domain-containing protein</fullName>
    </submittedName>
</protein>
<feature type="transmembrane region" description="Helical" evidence="2">
    <location>
        <begin position="21"/>
        <end position="49"/>
    </location>
</feature>
<dbReference type="RefSeq" id="WP_352888768.1">
    <property type="nucleotide sequence ID" value="NZ_JBEPIJ010000007.1"/>
</dbReference>
<dbReference type="InterPro" id="IPR036680">
    <property type="entry name" value="SPOR-like_sf"/>
</dbReference>
<gene>
    <name evidence="4" type="ORF">ABSH63_07740</name>
</gene>
<evidence type="ECO:0000256" key="2">
    <source>
        <dbReference type="SAM" id="Phobius"/>
    </source>
</evidence>